<dbReference type="PANTHER" id="PTHR23502:SF186">
    <property type="entry name" value="MAJOR FACILITATOR SUPERFAMILY (MFS) PROFILE DOMAIN-CONTAINING PROTEIN"/>
    <property type="match status" value="1"/>
</dbReference>
<feature type="transmembrane region" description="Helical" evidence="9">
    <location>
        <begin position="323"/>
        <end position="341"/>
    </location>
</feature>
<feature type="transmembrane region" description="Helical" evidence="9">
    <location>
        <begin position="89"/>
        <end position="108"/>
    </location>
</feature>
<dbReference type="OrthoDB" id="6770063at2759"/>
<dbReference type="Gene3D" id="1.20.1250.20">
    <property type="entry name" value="MFS general substrate transporter like domains"/>
    <property type="match status" value="1"/>
</dbReference>
<feature type="transmembrane region" description="Helical" evidence="9">
    <location>
        <begin position="145"/>
        <end position="166"/>
    </location>
</feature>
<feature type="region of interest" description="Disordered" evidence="8">
    <location>
        <begin position="488"/>
        <end position="541"/>
    </location>
</feature>
<evidence type="ECO:0000256" key="7">
    <source>
        <dbReference type="ARBA" id="ARBA00038459"/>
    </source>
</evidence>
<keyword evidence="2" id="KW-0813">Transport</keyword>
<feature type="transmembrane region" description="Helical" evidence="9">
    <location>
        <begin position="212"/>
        <end position="237"/>
    </location>
</feature>
<evidence type="ECO:0000256" key="8">
    <source>
        <dbReference type="SAM" id="MobiDB-lite"/>
    </source>
</evidence>
<evidence type="ECO:0000256" key="2">
    <source>
        <dbReference type="ARBA" id="ARBA00022448"/>
    </source>
</evidence>
<dbReference type="FunFam" id="1.20.1250.20:FF:000011">
    <property type="entry name" value="MFS multidrug transporter, putative"/>
    <property type="match status" value="1"/>
</dbReference>
<dbReference type="Pfam" id="PF07690">
    <property type="entry name" value="MFS_1"/>
    <property type="match status" value="1"/>
</dbReference>
<dbReference type="EMBL" id="KZ613969">
    <property type="protein sequence ID" value="PMD30105.1"/>
    <property type="molecule type" value="Genomic_DNA"/>
</dbReference>
<evidence type="ECO:0000256" key="9">
    <source>
        <dbReference type="SAM" id="Phobius"/>
    </source>
</evidence>
<protein>
    <submittedName>
        <fullName evidence="11">MFS multidrug transporter-like protein</fullName>
    </submittedName>
</protein>
<dbReference type="Proteomes" id="UP000235786">
    <property type="component" value="Unassembled WGS sequence"/>
</dbReference>
<dbReference type="PANTHER" id="PTHR23502">
    <property type="entry name" value="MAJOR FACILITATOR SUPERFAMILY"/>
    <property type="match status" value="1"/>
</dbReference>
<dbReference type="CDD" id="cd17323">
    <property type="entry name" value="MFS_Tpo1_MDR_like"/>
    <property type="match status" value="1"/>
</dbReference>
<evidence type="ECO:0000259" key="10">
    <source>
        <dbReference type="PROSITE" id="PS50850"/>
    </source>
</evidence>
<dbReference type="InterPro" id="IPR020846">
    <property type="entry name" value="MFS_dom"/>
</dbReference>
<dbReference type="GO" id="GO:0022857">
    <property type="term" value="F:transmembrane transporter activity"/>
    <property type="evidence" value="ECO:0007669"/>
    <property type="project" value="InterPro"/>
</dbReference>
<feature type="transmembrane region" description="Helical" evidence="9">
    <location>
        <begin position="52"/>
        <end position="69"/>
    </location>
</feature>
<accession>A0A2J6QV06</accession>
<keyword evidence="12" id="KW-1185">Reference proteome</keyword>
<dbReference type="AlphaFoldDB" id="A0A2J6QV06"/>
<evidence type="ECO:0000256" key="1">
    <source>
        <dbReference type="ARBA" id="ARBA00004651"/>
    </source>
</evidence>
<keyword evidence="5 9" id="KW-1133">Transmembrane helix</keyword>
<dbReference type="InterPro" id="IPR036259">
    <property type="entry name" value="MFS_trans_sf"/>
</dbReference>
<keyword evidence="3" id="KW-1003">Cell membrane</keyword>
<evidence type="ECO:0000313" key="11">
    <source>
        <dbReference type="EMBL" id="PMD30105.1"/>
    </source>
</evidence>
<comment type="similarity">
    <text evidence="7">Belongs to the major facilitator superfamily. DHA1 family. Polyamines/proton antiporter (TC 2.A.1.2.16) subfamily.</text>
</comment>
<dbReference type="GO" id="GO:0005886">
    <property type="term" value="C:plasma membrane"/>
    <property type="evidence" value="ECO:0007669"/>
    <property type="project" value="UniProtKB-SubCell"/>
</dbReference>
<evidence type="ECO:0000256" key="6">
    <source>
        <dbReference type="ARBA" id="ARBA00023136"/>
    </source>
</evidence>
<feature type="domain" description="Major facilitator superfamily (MFS) profile" evidence="10">
    <location>
        <begin position="54"/>
        <end position="482"/>
    </location>
</feature>
<dbReference type="PROSITE" id="PS50850">
    <property type="entry name" value="MFS"/>
    <property type="match status" value="1"/>
</dbReference>
<gene>
    <name evidence="11" type="ORF">L207DRAFT_559252</name>
</gene>
<evidence type="ECO:0000256" key="3">
    <source>
        <dbReference type="ARBA" id="ARBA00022475"/>
    </source>
</evidence>
<feature type="transmembrane region" description="Helical" evidence="9">
    <location>
        <begin position="120"/>
        <end position="139"/>
    </location>
</feature>
<keyword evidence="4 9" id="KW-0812">Transmembrane</keyword>
<feature type="compositionally biased region" description="Basic and acidic residues" evidence="8">
    <location>
        <begin position="532"/>
        <end position="541"/>
    </location>
</feature>
<feature type="region of interest" description="Disordered" evidence="8">
    <location>
        <begin position="1"/>
        <end position="22"/>
    </location>
</feature>
<evidence type="ECO:0000256" key="5">
    <source>
        <dbReference type="ARBA" id="ARBA00022989"/>
    </source>
</evidence>
<evidence type="ECO:0000313" key="12">
    <source>
        <dbReference type="Proteomes" id="UP000235786"/>
    </source>
</evidence>
<comment type="subcellular location">
    <subcellularLocation>
        <location evidence="1">Cell membrane</location>
        <topology evidence="1">Multi-pass membrane protein</topology>
    </subcellularLocation>
</comment>
<sequence>MNKLERFLSRPTAKPYRSKSLSTTPFLNSRGQLDFAPDDIENPKNWSARRRWYITVISVLLVVNATFASSSPSGALESIASTFKVSVEASGLVITLFLLGYCFGPLFWAPLSEFYGRRWIFYISFTLYLIFNFLCAFAPNFASLLIGRFLTGTFASSPLSNAPGVLADIWGPHERGNAMSLFAMMTFAGPALGPVVAGFLELKKDWRWDFYVLLWLGGITELLMFTIPETLPSVILLKKAKRIRKMKIEGFENVRAPVEETDRTLVGLYRVALTRPWKILVDPISFATAVYLSVVYTLLYMLFTIYPIVFQQKRGWNSGVGELPLIGTVIGAVMGGGLIFWNSARERKRQEAGHRSRPEDRLLVAMVGGVLFPITMFWFAWTGEYNSIHWIVPTLAGVFLSTSILLIFVAYLNYLTDTYLMYAASALAANTVCRSACGAAAPLFTQYMFDALGVGGGGSLIAGAACLLAPIPFVFYWYGEPIRRRSKFAPTEDGEGEEEGGIEKKDDEEIDSAGTQNKDGEGQLNGGLWTRNSEKDVESDA</sequence>
<dbReference type="STRING" id="1149755.A0A2J6QV06"/>
<feature type="transmembrane region" description="Helical" evidence="9">
    <location>
        <begin position="387"/>
        <end position="412"/>
    </location>
</feature>
<keyword evidence="6 9" id="KW-0472">Membrane</keyword>
<evidence type="ECO:0000256" key="4">
    <source>
        <dbReference type="ARBA" id="ARBA00022692"/>
    </source>
</evidence>
<feature type="transmembrane region" description="Helical" evidence="9">
    <location>
        <begin position="419"/>
        <end position="444"/>
    </location>
</feature>
<feature type="transmembrane region" description="Helical" evidence="9">
    <location>
        <begin position="279"/>
        <end position="303"/>
    </location>
</feature>
<reference evidence="11 12" key="1">
    <citation type="submission" date="2016-04" db="EMBL/GenBank/DDBJ databases">
        <title>A degradative enzymes factory behind the ericoid mycorrhizal symbiosis.</title>
        <authorList>
            <consortium name="DOE Joint Genome Institute"/>
            <person name="Martino E."/>
            <person name="Morin E."/>
            <person name="Grelet G."/>
            <person name="Kuo A."/>
            <person name="Kohler A."/>
            <person name="Daghino S."/>
            <person name="Barry K."/>
            <person name="Choi C."/>
            <person name="Cichocki N."/>
            <person name="Clum A."/>
            <person name="Copeland A."/>
            <person name="Hainaut M."/>
            <person name="Haridas S."/>
            <person name="Labutti K."/>
            <person name="Lindquist E."/>
            <person name="Lipzen A."/>
            <person name="Khouja H.-R."/>
            <person name="Murat C."/>
            <person name="Ohm R."/>
            <person name="Olson A."/>
            <person name="Spatafora J."/>
            <person name="Veneault-Fourrey C."/>
            <person name="Henrissat B."/>
            <person name="Grigoriev I."/>
            <person name="Martin F."/>
            <person name="Perotto S."/>
        </authorList>
    </citation>
    <scope>NUCLEOTIDE SEQUENCE [LARGE SCALE GENOMIC DNA]</scope>
    <source>
        <strain evidence="11 12">F</strain>
    </source>
</reference>
<dbReference type="InterPro" id="IPR011701">
    <property type="entry name" value="MFS"/>
</dbReference>
<feature type="transmembrane region" description="Helical" evidence="9">
    <location>
        <begin position="178"/>
        <end position="200"/>
    </location>
</feature>
<proteinExistence type="inferred from homology"/>
<organism evidence="11 12">
    <name type="scientific">Hyaloscypha variabilis (strain UAMH 11265 / GT02V1 / F)</name>
    <name type="common">Meliniomyces variabilis</name>
    <dbReference type="NCBI Taxonomy" id="1149755"/>
    <lineage>
        <taxon>Eukaryota</taxon>
        <taxon>Fungi</taxon>
        <taxon>Dikarya</taxon>
        <taxon>Ascomycota</taxon>
        <taxon>Pezizomycotina</taxon>
        <taxon>Leotiomycetes</taxon>
        <taxon>Helotiales</taxon>
        <taxon>Hyaloscyphaceae</taxon>
        <taxon>Hyaloscypha</taxon>
        <taxon>Hyaloscypha variabilis</taxon>
    </lineage>
</organism>
<name>A0A2J6QV06_HYAVF</name>
<feature type="transmembrane region" description="Helical" evidence="9">
    <location>
        <begin position="362"/>
        <end position="381"/>
    </location>
</feature>
<feature type="transmembrane region" description="Helical" evidence="9">
    <location>
        <begin position="456"/>
        <end position="478"/>
    </location>
</feature>
<dbReference type="SUPFAM" id="SSF103473">
    <property type="entry name" value="MFS general substrate transporter"/>
    <property type="match status" value="1"/>
</dbReference>